<dbReference type="PROSITE" id="PS50928">
    <property type="entry name" value="ABC_TM1"/>
    <property type="match status" value="1"/>
</dbReference>
<dbReference type="CDD" id="cd06261">
    <property type="entry name" value="TM_PBP2"/>
    <property type="match status" value="1"/>
</dbReference>
<evidence type="ECO:0000256" key="4">
    <source>
        <dbReference type="ARBA" id="ARBA00022475"/>
    </source>
</evidence>
<protein>
    <recommendedName>
        <fullName evidence="8">Phosphate transport system permease protein PstA</fullName>
    </recommendedName>
</protein>
<comment type="similarity">
    <text evidence="2 8">Belongs to the binding-protein-dependent transport system permease family. CysTW subfamily.</text>
</comment>
<evidence type="ECO:0000313" key="11">
    <source>
        <dbReference type="Proteomes" id="UP000294650"/>
    </source>
</evidence>
<dbReference type="GO" id="GO:0035435">
    <property type="term" value="P:phosphate ion transmembrane transport"/>
    <property type="evidence" value="ECO:0007669"/>
    <property type="project" value="InterPro"/>
</dbReference>
<accession>A0A4R3NHM4</accession>
<keyword evidence="11" id="KW-1185">Reference proteome</keyword>
<dbReference type="Pfam" id="PF00528">
    <property type="entry name" value="BPD_transp_1"/>
    <property type="match status" value="1"/>
</dbReference>
<reference evidence="10 11" key="1">
    <citation type="submission" date="2019-03" db="EMBL/GenBank/DDBJ databases">
        <title>Genomic Encyclopedia of Type Strains, Phase IV (KMG-IV): sequencing the most valuable type-strain genomes for metagenomic binning, comparative biology and taxonomic classification.</title>
        <authorList>
            <person name="Goeker M."/>
        </authorList>
    </citation>
    <scope>NUCLEOTIDE SEQUENCE [LARGE SCALE GENOMIC DNA]</scope>
    <source>
        <strain evidence="10 11">DSM 25894</strain>
    </source>
</reference>
<proteinExistence type="inferred from homology"/>
<dbReference type="InterPro" id="IPR000515">
    <property type="entry name" value="MetI-like"/>
</dbReference>
<comment type="caution">
    <text evidence="10">The sequence shown here is derived from an EMBL/GenBank/DDBJ whole genome shotgun (WGS) entry which is preliminary data.</text>
</comment>
<feature type="transmembrane region" description="Helical" evidence="8">
    <location>
        <begin position="121"/>
        <end position="141"/>
    </location>
</feature>
<name>A0A4R3NHM4_9BACI</name>
<keyword evidence="5 8" id="KW-0812">Transmembrane</keyword>
<dbReference type="AlphaFoldDB" id="A0A4R3NHM4"/>
<dbReference type="InterPro" id="IPR005672">
    <property type="entry name" value="Phosphate_PstA"/>
</dbReference>
<feature type="transmembrane region" description="Helical" evidence="8">
    <location>
        <begin position="72"/>
        <end position="101"/>
    </location>
</feature>
<evidence type="ECO:0000256" key="6">
    <source>
        <dbReference type="ARBA" id="ARBA00022989"/>
    </source>
</evidence>
<dbReference type="Gene3D" id="1.10.3720.10">
    <property type="entry name" value="MetI-like"/>
    <property type="match status" value="1"/>
</dbReference>
<feature type="transmembrane region" description="Helical" evidence="8">
    <location>
        <begin position="260"/>
        <end position="285"/>
    </location>
</feature>
<sequence>MNGFMSKEQWKKRLNRRILVNRIFYILFFAATTIGLIFLAMLLYRVLTQGLGCLNMDFIKGFPAPYPDEAGIYAGIVGSIYLIAIVAPVSLVLGVSTAIYLEEYAPKNRISRFIQSNIQNLAGVPSIVFGLLGLTFFVYMMGFGYSLLAGGLTMSLLVLPIIVVAAQEAIRSVPNELKEASYGMGATKWQTIVRVVLPASVPGILTGSILALSRAIGETAPLLIVGAAAAIYTLPDSVFGPYTAMPIQIYSWISRPGEEWPLVAAAGIIVLLAVLLLMNAVAVIIRNKFQKRY</sequence>
<keyword evidence="6 8" id="KW-1133">Transmembrane helix</keyword>
<dbReference type="NCBIfam" id="TIGR00974">
    <property type="entry name" value="3a0107s02c"/>
    <property type="match status" value="1"/>
</dbReference>
<dbReference type="PANTHER" id="PTHR43470">
    <property type="entry name" value="PHOSPHATE TRANSPORT SYSTEM PERMEASE PROTEIN PSTA-RELATED"/>
    <property type="match status" value="1"/>
</dbReference>
<feature type="transmembrane region" description="Helical" evidence="8">
    <location>
        <begin position="20"/>
        <end position="44"/>
    </location>
</feature>
<gene>
    <name evidence="10" type="ORF">EDD68_101338</name>
</gene>
<comment type="subcellular location">
    <subcellularLocation>
        <location evidence="1 8">Cell membrane</location>
        <topology evidence="1 8">Multi-pass membrane protein</topology>
    </subcellularLocation>
</comment>
<evidence type="ECO:0000256" key="2">
    <source>
        <dbReference type="ARBA" id="ARBA00007069"/>
    </source>
</evidence>
<evidence type="ECO:0000313" key="10">
    <source>
        <dbReference type="EMBL" id="TCT26978.1"/>
    </source>
</evidence>
<dbReference type="InterPro" id="IPR035906">
    <property type="entry name" value="MetI-like_sf"/>
</dbReference>
<dbReference type="PANTHER" id="PTHR43470:SF5">
    <property type="entry name" value="PHOSPHATE TRANSPORT SYSTEM PERMEASE PROTEIN PSTA"/>
    <property type="match status" value="1"/>
</dbReference>
<keyword evidence="4 8" id="KW-1003">Cell membrane</keyword>
<keyword evidence="7 8" id="KW-0472">Membrane</keyword>
<keyword evidence="3" id="KW-0813">Transport</keyword>
<dbReference type="GO" id="GO:0005315">
    <property type="term" value="F:phosphate transmembrane transporter activity"/>
    <property type="evidence" value="ECO:0007669"/>
    <property type="project" value="InterPro"/>
</dbReference>
<feature type="domain" description="ABC transmembrane type-1" evidence="9">
    <location>
        <begin position="76"/>
        <end position="281"/>
    </location>
</feature>
<dbReference type="GO" id="GO:0005886">
    <property type="term" value="C:plasma membrane"/>
    <property type="evidence" value="ECO:0007669"/>
    <property type="project" value="UniProtKB-SubCell"/>
</dbReference>
<dbReference type="OrthoDB" id="9807065at2"/>
<evidence type="ECO:0000256" key="1">
    <source>
        <dbReference type="ARBA" id="ARBA00004651"/>
    </source>
</evidence>
<dbReference type="Proteomes" id="UP000294650">
    <property type="component" value="Unassembled WGS sequence"/>
</dbReference>
<evidence type="ECO:0000256" key="3">
    <source>
        <dbReference type="ARBA" id="ARBA00022448"/>
    </source>
</evidence>
<comment type="caution">
    <text evidence="8">Lacks conserved residue(s) required for the propagation of feature annotation.</text>
</comment>
<evidence type="ECO:0000256" key="5">
    <source>
        <dbReference type="ARBA" id="ARBA00022692"/>
    </source>
</evidence>
<dbReference type="EMBL" id="SMAN01000001">
    <property type="protein sequence ID" value="TCT26978.1"/>
    <property type="molecule type" value="Genomic_DNA"/>
</dbReference>
<evidence type="ECO:0000256" key="8">
    <source>
        <dbReference type="RuleBase" id="RU363043"/>
    </source>
</evidence>
<dbReference type="SUPFAM" id="SSF161098">
    <property type="entry name" value="MetI-like"/>
    <property type="match status" value="1"/>
</dbReference>
<evidence type="ECO:0000259" key="9">
    <source>
        <dbReference type="PROSITE" id="PS50928"/>
    </source>
</evidence>
<organism evidence="10 11">
    <name type="scientific">Melghiribacillus thermohalophilus</name>
    <dbReference type="NCBI Taxonomy" id="1324956"/>
    <lineage>
        <taxon>Bacteria</taxon>
        <taxon>Bacillati</taxon>
        <taxon>Bacillota</taxon>
        <taxon>Bacilli</taxon>
        <taxon>Bacillales</taxon>
        <taxon>Bacillaceae</taxon>
        <taxon>Melghiribacillus</taxon>
    </lineage>
</organism>
<feature type="transmembrane region" description="Helical" evidence="8">
    <location>
        <begin position="191"/>
        <end position="212"/>
    </location>
</feature>
<evidence type="ECO:0000256" key="7">
    <source>
        <dbReference type="ARBA" id="ARBA00023136"/>
    </source>
</evidence>
<dbReference type="RefSeq" id="WP_132370452.1">
    <property type="nucleotide sequence ID" value="NZ_SMAN01000001.1"/>
</dbReference>